<dbReference type="SUPFAM" id="SSF50978">
    <property type="entry name" value="WD40 repeat-like"/>
    <property type="match status" value="1"/>
</dbReference>
<evidence type="ECO:0000256" key="1">
    <source>
        <dbReference type="ARBA" id="ARBA00022574"/>
    </source>
</evidence>
<dbReference type="InterPro" id="IPR015943">
    <property type="entry name" value="WD40/YVTN_repeat-like_dom_sf"/>
</dbReference>
<evidence type="ECO:0000256" key="6">
    <source>
        <dbReference type="PROSITE-ProRule" id="PRU00221"/>
    </source>
</evidence>
<dbReference type="InterPro" id="IPR000571">
    <property type="entry name" value="Znf_CCCH"/>
</dbReference>
<evidence type="ECO:0000256" key="2">
    <source>
        <dbReference type="ARBA" id="ARBA00022723"/>
    </source>
</evidence>
<feature type="repeat" description="WD" evidence="6">
    <location>
        <begin position="329"/>
        <end position="368"/>
    </location>
</feature>
<dbReference type="GO" id="GO:0008270">
    <property type="term" value="F:zinc ion binding"/>
    <property type="evidence" value="ECO:0007669"/>
    <property type="project" value="UniProtKB-KW"/>
</dbReference>
<dbReference type="PANTHER" id="PTHR44489">
    <property type="match status" value="1"/>
</dbReference>
<feature type="zinc finger region" description="C3H1-type" evidence="7">
    <location>
        <begin position="166"/>
        <end position="193"/>
    </location>
</feature>
<dbReference type="PANTHER" id="PTHR44489:SF14">
    <property type="entry name" value="ZINC FINGER CCCH DOMAIN-CONTAINING PROTEIN 59-RELATED"/>
    <property type="match status" value="1"/>
</dbReference>
<keyword evidence="5 7" id="KW-0862">Zinc</keyword>
<protein>
    <recommendedName>
        <fullName evidence="8">C3H1-type domain-containing protein</fullName>
    </recommendedName>
</protein>
<feature type="repeat" description="WD" evidence="6">
    <location>
        <begin position="204"/>
        <end position="245"/>
    </location>
</feature>
<dbReference type="Gene3D" id="2.130.10.10">
    <property type="entry name" value="YVTN repeat-like/Quinoprotein amine dehydrogenase"/>
    <property type="match status" value="2"/>
</dbReference>
<dbReference type="STRING" id="180498.A0A067JXM9"/>
<dbReference type="Proteomes" id="UP000027138">
    <property type="component" value="Unassembled WGS sequence"/>
</dbReference>
<dbReference type="PROSITE" id="PS50294">
    <property type="entry name" value="WD_REPEATS_REGION"/>
    <property type="match status" value="2"/>
</dbReference>
<dbReference type="PROSITE" id="PS00678">
    <property type="entry name" value="WD_REPEATS_1"/>
    <property type="match status" value="1"/>
</dbReference>
<dbReference type="InterPro" id="IPR020472">
    <property type="entry name" value="WD40_PAC1"/>
</dbReference>
<dbReference type="InterPro" id="IPR036322">
    <property type="entry name" value="WD40_repeat_dom_sf"/>
</dbReference>
<evidence type="ECO:0000313" key="10">
    <source>
        <dbReference type="Proteomes" id="UP000027138"/>
    </source>
</evidence>
<gene>
    <name evidence="9" type="ORF">JCGZ_14472</name>
</gene>
<name>A0A067JXM9_JATCU</name>
<evidence type="ECO:0000256" key="7">
    <source>
        <dbReference type="PROSITE-ProRule" id="PRU00723"/>
    </source>
</evidence>
<dbReference type="EMBL" id="KK914782">
    <property type="protein sequence ID" value="KDP28701.1"/>
    <property type="molecule type" value="Genomic_DNA"/>
</dbReference>
<dbReference type="PROSITE" id="PS50103">
    <property type="entry name" value="ZF_C3H1"/>
    <property type="match status" value="2"/>
</dbReference>
<evidence type="ECO:0000256" key="4">
    <source>
        <dbReference type="ARBA" id="ARBA00022771"/>
    </source>
</evidence>
<dbReference type="InterPro" id="IPR044715">
    <property type="entry name" value="WDR86-like"/>
</dbReference>
<dbReference type="AlphaFoldDB" id="A0A067JXM9"/>
<keyword evidence="4 7" id="KW-0863">Zinc-finger</keyword>
<evidence type="ECO:0000313" key="9">
    <source>
        <dbReference type="EMBL" id="KDP28701.1"/>
    </source>
</evidence>
<dbReference type="OrthoDB" id="59941at2759"/>
<keyword evidence="1 6" id="KW-0853">WD repeat</keyword>
<dbReference type="InterPro" id="IPR001680">
    <property type="entry name" value="WD40_rpt"/>
</dbReference>
<dbReference type="PROSITE" id="PS50082">
    <property type="entry name" value="WD_REPEATS_2"/>
    <property type="match status" value="3"/>
</dbReference>
<dbReference type="InterPro" id="IPR019775">
    <property type="entry name" value="WD40_repeat_CS"/>
</dbReference>
<dbReference type="PRINTS" id="PR00320">
    <property type="entry name" value="GPROTEINBRPT"/>
</dbReference>
<sequence length="498" mass="54377">MDTKIATIHGRPGGGPAQANVVCHFWKMGKCNRNPCRFMHRESPPPKVYHRTPKQTSVSLVERPKRSFSYSLNHSADLSCGSEEKIVQKISSHVIEDPPRKRFNSKNPLASTTRVGGSEYRCGRECSTSSTEEENMKKIRVCRKCPENTSPSNSGGYVPEGKAIKKSSKRSCEHWMSGNCVKGDGCQFLHSWSDGNCFSMLTKLQGHTQAISGIALPSGSDKLYSGSNDGTVHVWDCHTGQSTNVINLGDRIGTLISEGPWIFVGLPNSVKVWNLETGADFSLNEPVGQVSAIAVALDMLFAGAQDGSILAWKGSTENPVAPFQLAKSLKGHTGAVTCVTVGDKRLYSGSIDNTIRVWELSTLQCIHTLDGHTDAVMSLICWEEYLLSCSLDQTIKVWAATEEGNIEVVYTHNEEHGAIALCGIHDTEVKPILLCSCNDNSVHLYDLPSFNDRGRIFSKREIGALHVGPYGLFFSGDSTGMLTVWKLVESHKGVSQVA</sequence>
<accession>A0A067JXM9</accession>
<proteinExistence type="predicted"/>
<evidence type="ECO:0000256" key="5">
    <source>
        <dbReference type="ARBA" id="ARBA00022833"/>
    </source>
</evidence>
<dbReference type="InterPro" id="IPR036855">
    <property type="entry name" value="Znf_CCCH_sf"/>
</dbReference>
<dbReference type="Pfam" id="PF00400">
    <property type="entry name" value="WD40"/>
    <property type="match status" value="3"/>
</dbReference>
<feature type="domain" description="C3H1-type" evidence="8">
    <location>
        <begin position="17"/>
        <end position="43"/>
    </location>
</feature>
<dbReference type="SUPFAM" id="SSF90229">
    <property type="entry name" value="CCCH zinc finger"/>
    <property type="match status" value="1"/>
</dbReference>
<dbReference type="SMART" id="SM00356">
    <property type="entry name" value="ZnF_C3H1"/>
    <property type="match status" value="2"/>
</dbReference>
<evidence type="ECO:0000259" key="8">
    <source>
        <dbReference type="PROSITE" id="PS50103"/>
    </source>
</evidence>
<feature type="domain" description="C3H1-type" evidence="8">
    <location>
        <begin position="166"/>
        <end position="193"/>
    </location>
</feature>
<keyword evidence="3" id="KW-0677">Repeat</keyword>
<dbReference type="SMART" id="SM00320">
    <property type="entry name" value="WD40"/>
    <property type="match status" value="6"/>
</dbReference>
<keyword evidence="10" id="KW-1185">Reference proteome</keyword>
<feature type="repeat" description="WD" evidence="6">
    <location>
        <begin position="369"/>
        <end position="398"/>
    </location>
</feature>
<reference evidence="9 10" key="1">
    <citation type="journal article" date="2014" name="PLoS ONE">
        <title>Global Analysis of Gene Expression Profiles in Physic Nut (Jatropha curcas L.) Seedlings Exposed to Salt Stress.</title>
        <authorList>
            <person name="Zhang L."/>
            <person name="Zhang C."/>
            <person name="Wu P."/>
            <person name="Chen Y."/>
            <person name="Li M."/>
            <person name="Jiang H."/>
            <person name="Wu G."/>
        </authorList>
    </citation>
    <scope>NUCLEOTIDE SEQUENCE [LARGE SCALE GENOMIC DNA]</scope>
    <source>
        <strain evidence="10">cv. GZQX0401</strain>
        <tissue evidence="9">Young leaves</tissue>
    </source>
</reference>
<evidence type="ECO:0000256" key="3">
    <source>
        <dbReference type="ARBA" id="ARBA00022737"/>
    </source>
</evidence>
<keyword evidence="2 7" id="KW-0479">Metal-binding</keyword>
<feature type="zinc finger region" description="C3H1-type" evidence="7">
    <location>
        <begin position="17"/>
        <end position="43"/>
    </location>
</feature>
<organism evidence="9 10">
    <name type="scientific">Jatropha curcas</name>
    <name type="common">Barbados nut</name>
    <dbReference type="NCBI Taxonomy" id="180498"/>
    <lineage>
        <taxon>Eukaryota</taxon>
        <taxon>Viridiplantae</taxon>
        <taxon>Streptophyta</taxon>
        <taxon>Embryophyta</taxon>
        <taxon>Tracheophyta</taxon>
        <taxon>Spermatophyta</taxon>
        <taxon>Magnoliopsida</taxon>
        <taxon>eudicotyledons</taxon>
        <taxon>Gunneridae</taxon>
        <taxon>Pentapetalae</taxon>
        <taxon>rosids</taxon>
        <taxon>fabids</taxon>
        <taxon>Malpighiales</taxon>
        <taxon>Euphorbiaceae</taxon>
        <taxon>Crotonoideae</taxon>
        <taxon>Jatropheae</taxon>
        <taxon>Jatropha</taxon>
    </lineage>
</organism>